<keyword evidence="4 6" id="KW-1133">Transmembrane helix</keyword>
<evidence type="ECO:0000256" key="3">
    <source>
        <dbReference type="ARBA" id="ARBA00022692"/>
    </source>
</evidence>
<evidence type="ECO:0000313" key="10">
    <source>
        <dbReference type="Proteomes" id="UP000053342"/>
    </source>
</evidence>
<comment type="subcellular location">
    <subcellularLocation>
        <location evidence="1">Membrane</location>
        <topology evidence="1">Multi-pass membrane protein</topology>
    </subcellularLocation>
</comment>
<evidence type="ECO:0000256" key="4">
    <source>
        <dbReference type="ARBA" id="ARBA00022989"/>
    </source>
</evidence>
<dbReference type="PANTHER" id="PTHR14207">
    <property type="entry name" value="STEROL ISOMERASE"/>
    <property type="match status" value="1"/>
</dbReference>
<dbReference type="RefSeq" id="XP_016264828.1">
    <property type="nucleotide sequence ID" value="XM_016403823.1"/>
</dbReference>
<feature type="transmembrane region" description="Helical" evidence="7">
    <location>
        <begin position="53"/>
        <end position="79"/>
    </location>
</feature>
<evidence type="ECO:0000256" key="7">
    <source>
        <dbReference type="SAM" id="Phobius"/>
    </source>
</evidence>
<dbReference type="PROSITE" id="PS51751">
    <property type="entry name" value="EXPERA"/>
    <property type="match status" value="1"/>
</dbReference>
<dbReference type="HOGENOM" id="CLU_072128_1_0_1"/>
<dbReference type="GeneID" id="27355142"/>
<dbReference type="InterPro" id="IPR007905">
    <property type="entry name" value="EBP"/>
</dbReference>
<dbReference type="PANTHER" id="PTHR14207:SF1">
    <property type="entry name" value="EMOPAMIL-BINDING PROTEIN-LIKE"/>
    <property type="match status" value="1"/>
</dbReference>
<dbReference type="OrthoDB" id="5415655at2759"/>
<dbReference type="Proteomes" id="UP000053342">
    <property type="component" value="Unassembled WGS sequence"/>
</dbReference>
<evidence type="ECO:0000256" key="2">
    <source>
        <dbReference type="ARBA" id="ARBA00008337"/>
    </source>
</evidence>
<feature type="transmembrane region" description="Helical" evidence="7">
    <location>
        <begin position="217"/>
        <end position="239"/>
    </location>
</feature>
<dbReference type="EMBL" id="KN847334">
    <property type="protein sequence ID" value="KIW44612.1"/>
    <property type="molecule type" value="Genomic_DNA"/>
</dbReference>
<feature type="transmembrane region" description="Helical" evidence="7">
    <location>
        <begin position="20"/>
        <end position="41"/>
    </location>
</feature>
<feature type="transmembrane region" description="Helical" evidence="7">
    <location>
        <begin position="178"/>
        <end position="197"/>
    </location>
</feature>
<dbReference type="InterPro" id="IPR033118">
    <property type="entry name" value="EXPERA"/>
</dbReference>
<dbReference type="GO" id="GO:0016020">
    <property type="term" value="C:membrane"/>
    <property type="evidence" value="ECO:0007669"/>
    <property type="project" value="UniProtKB-SubCell"/>
</dbReference>
<accession>A0A0D2C4B4</accession>
<dbReference type="GO" id="GO:0005783">
    <property type="term" value="C:endoplasmic reticulum"/>
    <property type="evidence" value="ECO:0007669"/>
    <property type="project" value="TreeGrafter"/>
</dbReference>
<evidence type="ECO:0000256" key="5">
    <source>
        <dbReference type="ARBA" id="ARBA00023136"/>
    </source>
</evidence>
<reference evidence="9 10" key="1">
    <citation type="submission" date="2015-01" db="EMBL/GenBank/DDBJ databases">
        <title>The Genome Sequence of Exophiala oligosperma CBS72588.</title>
        <authorList>
            <consortium name="The Broad Institute Genomics Platform"/>
            <person name="Cuomo C."/>
            <person name="de Hoog S."/>
            <person name="Gorbushina A."/>
            <person name="Stielow B."/>
            <person name="Teixiera M."/>
            <person name="Abouelleil A."/>
            <person name="Chapman S.B."/>
            <person name="Priest M."/>
            <person name="Young S.K."/>
            <person name="Wortman J."/>
            <person name="Nusbaum C."/>
            <person name="Birren B."/>
        </authorList>
    </citation>
    <scope>NUCLEOTIDE SEQUENCE [LARGE SCALE GENOMIC DNA]</scope>
    <source>
        <strain evidence="9 10">CBS 72588</strain>
    </source>
</reference>
<comment type="similarity">
    <text evidence="2">Belongs to the EBP family.</text>
</comment>
<keyword evidence="10" id="KW-1185">Reference proteome</keyword>
<feature type="transmembrane region" description="Helical" evidence="7">
    <location>
        <begin position="135"/>
        <end position="157"/>
    </location>
</feature>
<keyword evidence="3 6" id="KW-0812">Transmembrane</keyword>
<dbReference type="VEuPathDB" id="FungiDB:PV06_03068"/>
<sequence>MADALAGAVPPPFTLDTGTAISLGIAFSLMPLAQGLAAAFLPATTPRKYYWLFLWHAYDFLTHFIIEGSFLYHCFFSYIELAVTEDTRLSRGGSKIPVLFDRPDRQYGALSSSGPMARLWAEYAKADSRWGGADLMVISVELVTVLLDGPGAVYICYLISKIANVKDAALKGQYQSRLWFVAIVVAILELVGGWYTFAPEWLSGNHSLAGDDPVYLWLYLVFFNTLWVFIPCWVLYLAYSEIFNAFTGRSRVTSTNKTK</sequence>
<proteinExistence type="inferred from homology"/>
<evidence type="ECO:0000256" key="1">
    <source>
        <dbReference type="ARBA" id="ARBA00004141"/>
    </source>
</evidence>
<name>A0A0D2C4B4_9EURO</name>
<dbReference type="GO" id="GO:0016125">
    <property type="term" value="P:sterol metabolic process"/>
    <property type="evidence" value="ECO:0007669"/>
    <property type="project" value="InterPro"/>
</dbReference>
<dbReference type="GO" id="GO:0047750">
    <property type="term" value="F:cholestenol delta-isomerase activity"/>
    <property type="evidence" value="ECO:0007669"/>
    <property type="project" value="InterPro"/>
</dbReference>
<evidence type="ECO:0000256" key="6">
    <source>
        <dbReference type="PROSITE-ProRule" id="PRU01087"/>
    </source>
</evidence>
<keyword evidence="5 6" id="KW-0472">Membrane</keyword>
<protein>
    <recommendedName>
        <fullName evidence="8">EXPERA domain-containing protein</fullName>
    </recommendedName>
</protein>
<gene>
    <name evidence="9" type="ORF">PV06_03068</name>
</gene>
<evidence type="ECO:0000313" key="9">
    <source>
        <dbReference type="EMBL" id="KIW44612.1"/>
    </source>
</evidence>
<dbReference type="AlphaFoldDB" id="A0A0D2C4B4"/>
<evidence type="ECO:0000259" key="8">
    <source>
        <dbReference type="PROSITE" id="PS51751"/>
    </source>
</evidence>
<dbReference type="STRING" id="215243.A0A0D2C4B4"/>
<organism evidence="9 10">
    <name type="scientific">Exophiala oligosperma</name>
    <dbReference type="NCBI Taxonomy" id="215243"/>
    <lineage>
        <taxon>Eukaryota</taxon>
        <taxon>Fungi</taxon>
        <taxon>Dikarya</taxon>
        <taxon>Ascomycota</taxon>
        <taxon>Pezizomycotina</taxon>
        <taxon>Eurotiomycetes</taxon>
        <taxon>Chaetothyriomycetidae</taxon>
        <taxon>Chaetothyriales</taxon>
        <taxon>Herpotrichiellaceae</taxon>
        <taxon>Exophiala</taxon>
    </lineage>
</organism>
<feature type="domain" description="EXPERA" evidence="8">
    <location>
        <begin position="48"/>
        <end position="235"/>
    </location>
</feature>
<dbReference type="Pfam" id="PF05241">
    <property type="entry name" value="EBP"/>
    <property type="match status" value="1"/>
</dbReference>